<evidence type="ECO:0000256" key="3">
    <source>
        <dbReference type="ARBA" id="ARBA00022618"/>
    </source>
</evidence>
<dbReference type="PANTHER" id="PTHR37479:SF1">
    <property type="entry name" value="CELL DIVISION PROTEIN FTSL"/>
    <property type="match status" value="1"/>
</dbReference>
<reference evidence="11" key="1">
    <citation type="submission" date="2015-06" db="EMBL/GenBank/DDBJ databases">
        <authorList>
            <person name="Lim Y.L."/>
            <person name="Ee R."/>
            <person name="Yong D."/>
            <person name="How K.Y."/>
            <person name="Yin W.F."/>
            <person name="Chan K.G."/>
        </authorList>
    </citation>
    <scope>NUCLEOTIDE SEQUENCE [LARGE SCALE GENOMIC DNA]</scope>
    <source>
        <strain evidence="11">DSM 25325</strain>
    </source>
</reference>
<keyword evidence="4 8" id="KW-0812">Transmembrane</keyword>
<keyword evidence="8" id="KW-0997">Cell inner membrane</keyword>
<dbReference type="GO" id="GO:0032153">
    <property type="term" value="C:cell division site"/>
    <property type="evidence" value="ECO:0007669"/>
    <property type="project" value="UniProtKB-UniRule"/>
</dbReference>
<dbReference type="RefSeq" id="WP_047215862.1">
    <property type="nucleotide sequence ID" value="NZ_CP011568.3"/>
</dbReference>
<keyword evidence="2 8" id="KW-1003">Cell membrane</keyword>
<comment type="similarity">
    <text evidence="8">Belongs to the FtsL family.</text>
</comment>
<evidence type="ECO:0000313" key="11">
    <source>
        <dbReference type="Proteomes" id="UP000036700"/>
    </source>
</evidence>
<dbReference type="GO" id="GO:0043093">
    <property type="term" value="P:FtsZ-dependent cytokinesis"/>
    <property type="evidence" value="ECO:0007669"/>
    <property type="project" value="UniProtKB-UniRule"/>
</dbReference>
<evidence type="ECO:0000256" key="1">
    <source>
        <dbReference type="ARBA" id="ARBA00004401"/>
    </source>
</evidence>
<dbReference type="AlphaFoldDB" id="A0A0G3ESP6"/>
<name>A0A0G3ESP6_9BURK</name>
<comment type="function">
    <text evidence="8">Essential cell division protein. May link together the upstream cell division proteins, which are predominantly cytoplasmic, with the downstream cell division proteins, which are predominantly periplasmic.</text>
</comment>
<proteinExistence type="inferred from homology"/>
<evidence type="ECO:0000256" key="2">
    <source>
        <dbReference type="ARBA" id="ARBA00022475"/>
    </source>
</evidence>
<dbReference type="PANTHER" id="PTHR37479">
    <property type="entry name" value="CELL DIVISION PROTEIN FTSL"/>
    <property type="match status" value="1"/>
</dbReference>
<keyword evidence="6 8" id="KW-0472">Membrane</keyword>
<evidence type="ECO:0000256" key="9">
    <source>
        <dbReference type="NCBIfam" id="TIGR02209"/>
    </source>
</evidence>
<evidence type="ECO:0000256" key="6">
    <source>
        <dbReference type="ARBA" id="ARBA00023136"/>
    </source>
</evidence>
<evidence type="ECO:0000256" key="5">
    <source>
        <dbReference type="ARBA" id="ARBA00022989"/>
    </source>
</evidence>
<dbReference type="GO" id="GO:0005886">
    <property type="term" value="C:plasma membrane"/>
    <property type="evidence" value="ECO:0007669"/>
    <property type="project" value="UniProtKB-SubCell"/>
</dbReference>
<organism evidence="10 11">
    <name type="scientific">Pandoraea thiooxydans</name>
    <dbReference type="NCBI Taxonomy" id="445709"/>
    <lineage>
        <taxon>Bacteria</taxon>
        <taxon>Pseudomonadati</taxon>
        <taxon>Pseudomonadota</taxon>
        <taxon>Betaproteobacteria</taxon>
        <taxon>Burkholderiales</taxon>
        <taxon>Burkholderiaceae</taxon>
        <taxon>Pandoraea</taxon>
    </lineage>
</organism>
<dbReference type="InterPro" id="IPR011922">
    <property type="entry name" value="Cell_div_FtsL"/>
</dbReference>
<keyword evidence="11" id="KW-1185">Reference proteome</keyword>
<dbReference type="HAMAP" id="MF_00910">
    <property type="entry name" value="FtsL"/>
    <property type="match status" value="1"/>
</dbReference>
<accession>A0A0G3ESP6</accession>
<gene>
    <name evidence="8" type="primary">ftsL</name>
    <name evidence="10" type="ORF">ABW99_18845</name>
</gene>
<evidence type="ECO:0000256" key="8">
    <source>
        <dbReference type="HAMAP-Rule" id="MF_00910"/>
    </source>
</evidence>
<evidence type="ECO:0000313" key="10">
    <source>
        <dbReference type="EMBL" id="AKJ69955.1"/>
    </source>
</evidence>
<dbReference type="Proteomes" id="UP000036700">
    <property type="component" value="Chromosome"/>
</dbReference>
<dbReference type="STRING" id="445709.ABW99_18845"/>
<comment type="subunit">
    <text evidence="8">Part of a complex composed of FtsB, FtsL and FtsQ.</text>
</comment>
<sequence>MSRLNILLLAILLLCALSLVNAQYRARTLFIELGREQALEYQLAQDWDRLQYEQSAQSKSARIESVARNQLHMMPANPGRTQYLSGLPAVMPPGGKRGGR</sequence>
<dbReference type="OrthoDB" id="9153760at2"/>
<dbReference type="KEGG" id="ptx:ABW99_18845"/>
<evidence type="ECO:0000256" key="4">
    <source>
        <dbReference type="ARBA" id="ARBA00022692"/>
    </source>
</evidence>
<dbReference type="EMBL" id="CP011568">
    <property type="protein sequence ID" value="AKJ69955.1"/>
    <property type="molecule type" value="Genomic_DNA"/>
</dbReference>
<protein>
    <recommendedName>
        <fullName evidence="8 9">Cell division protein FtsL</fullName>
    </recommendedName>
</protein>
<keyword evidence="3 8" id="KW-0132">Cell division</keyword>
<dbReference type="Pfam" id="PF04999">
    <property type="entry name" value="FtsL"/>
    <property type="match status" value="1"/>
</dbReference>
<keyword evidence="7 8" id="KW-0131">Cell cycle</keyword>
<dbReference type="NCBIfam" id="TIGR02209">
    <property type="entry name" value="ftsL_broad"/>
    <property type="match status" value="1"/>
</dbReference>
<evidence type="ECO:0000256" key="7">
    <source>
        <dbReference type="ARBA" id="ARBA00023306"/>
    </source>
</evidence>
<keyword evidence="5 8" id="KW-1133">Transmembrane helix</keyword>
<dbReference type="PATRIC" id="fig|445709.3.peg.3960"/>
<comment type="subcellular location">
    <subcellularLocation>
        <location evidence="8">Cell inner membrane</location>
        <topology evidence="8">Single-pass type II membrane protein</topology>
    </subcellularLocation>
    <subcellularLocation>
        <location evidence="1">Cell membrane</location>
        <topology evidence="1">Single-pass type II membrane protein</topology>
    </subcellularLocation>
    <text evidence="8">Localizes to the division septum where it forms a ring structure.</text>
</comment>